<dbReference type="InterPro" id="IPR050476">
    <property type="entry name" value="Insect_CytP450_Detox"/>
</dbReference>
<dbReference type="CDD" id="cd11056">
    <property type="entry name" value="CYP6-like"/>
    <property type="match status" value="1"/>
</dbReference>
<dbReference type="PRINTS" id="PR00463">
    <property type="entry name" value="EP450I"/>
</dbReference>
<comment type="similarity">
    <text evidence="4 14">Belongs to the cytochrome P450 family.</text>
</comment>
<protein>
    <recommendedName>
        <fullName evidence="18">Cytochrome P450</fullName>
    </recommendedName>
</protein>
<evidence type="ECO:0000256" key="9">
    <source>
        <dbReference type="ARBA" id="ARBA00023002"/>
    </source>
</evidence>
<keyword evidence="6 13" id="KW-0479">Metal-binding</keyword>
<dbReference type="GO" id="GO:0005789">
    <property type="term" value="C:endoplasmic reticulum membrane"/>
    <property type="evidence" value="ECO:0007669"/>
    <property type="project" value="UniProtKB-SubCell"/>
</dbReference>
<comment type="caution">
    <text evidence="16">The sequence shown here is derived from an EMBL/GenBank/DDBJ whole genome shotgun (WGS) entry which is preliminary data.</text>
</comment>
<evidence type="ECO:0000256" key="7">
    <source>
        <dbReference type="ARBA" id="ARBA00022824"/>
    </source>
</evidence>
<comment type="subcellular location">
    <subcellularLocation>
        <location evidence="3">Endoplasmic reticulum membrane</location>
        <topology evidence="3">Peripheral membrane protein</topology>
    </subcellularLocation>
    <subcellularLocation>
        <location evidence="2">Microsome membrane</location>
        <topology evidence="2">Peripheral membrane protein</topology>
    </subcellularLocation>
</comment>
<keyword evidence="10 13" id="KW-0408">Iron</keyword>
<dbReference type="GO" id="GO:0004497">
    <property type="term" value="F:monooxygenase activity"/>
    <property type="evidence" value="ECO:0007669"/>
    <property type="project" value="UniProtKB-KW"/>
</dbReference>
<evidence type="ECO:0000256" key="13">
    <source>
        <dbReference type="PIRSR" id="PIRSR602401-1"/>
    </source>
</evidence>
<accession>A0A8K0GAV2</accession>
<dbReference type="Pfam" id="PF00067">
    <property type="entry name" value="p450"/>
    <property type="match status" value="1"/>
</dbReference>
<keyword evidence="8" id="KW-0492">Microsome</keyword>
<feature type="transmembrane region" description="Helical" evidence="15">
    <location>
        <begin position="12"/>
        <end position="29"/>
    </location>
</feature>
<name>A0A8K0GAV2_IGNLU</name>
<evidence type="ECO:0000256" key="1">
    <source>
        <dbReference type="ARBA" id="ARBA00001971"/>
    </source>
</evidence>
<keyword evidence="9 14" id="KW-0560">Oxidoreductase</keyword>
<dbReference type="PRINTS" id="PR00385">
    <property type="entry name" value="P450"/>
</dbReference>
<evidence type="ECO:0000313" key="16">
    <source>
        <dbReference type="EMBL" id="KAF2895107.1"/>
    </source>
</evidence>
<keyword evidence="15" id="KW-0812">Transmembrane</keyword>
<keyword evidence="12 15" id="KW-0472">Membrane</keyword>
<dbReference type="AlphaFoldDB" id="A0A8K0GAV2"/>
<dbReference type="EMBL" id="VTPC01006242">
    <property type="protein sequence ID" value="KAF2895107.1"/>
    <property type="molecule type" value="Genomic_DNA"/>
</dbReference>
<evidence type="ECO:0000256" key="3">
    <source>
        <dbReference type="ARBA" id="ARBA00004406"/>
    </source>
</evidence>
<evidence type="ECO:0000313" key="17">
    <source>
        <dbReference type="Proteomes" id="UP000801492"/>
    </source>
</evidence>
<dbReference type="GO" id="GO:0020037">
    <property type="term" value="F:heme binding"/>
    <property type="evidence" value="ECO:0007669"/>
    <property type="project" value="InterPro"/>
</dbReference>
<gene>
    <name evidence="16" type="ORF">ILUMI_11069</name>
</gene>
<reference evidence="16" key="1">
    <citation type="submission" date="2019-08" db="EMBL/GenBank/DDBJ databases">
        <title>The genome of the North American firefly Photinus pyralis.</title>
        <authorList>
            <consortium name="Photinus pyralis genome working group"/>
            <person name="Fallon T.R."/>
            <person name="Sander Lower S.E."/>
            <person name="Weng J.-K."/>
        </authorList>
    </citation>
    <scope>NUCLEOTIDE SEQUENCE</scope>
    <source>
        <strain evidence="16">TRF0915ILg1</strain>
        <tissue evidence="16">Whole body</tissue>
    </source>
</reference>
<evidence type="ECO:0000256" key="6">
    <source>
        <dbReference type="ARBA" id="ARBA00022723"/>
    </source>
</evidence>
<dbReference type="OrthoDB" id="2789670at2759"/>
<evidence type="ECO:0000256" key="5">
    <source>
        <dbReference type="ARBA" id="ARBA00022617"/>
    </source>
</evidence>
<dbReference type="Gene3D" id="1.10.630.10">
    <property type="entry name" value="Cytochrome P450"/>
    <property type="match status" value="1"/>
</dbReference>
<keyword evidence="17" id="KW-1185">Reference proteome</keyword>
<evidence type="ECO:0008006" key="18">
    <source>
        <dbReference type="Google" id="ProtNLM"/>
    </source>
</evidence>
<keyword evidence="15" id="KW-1133">Transmembrane helix</keyword>
<dbReference type="PANTHER" id="PTHR24292:SF100">
    <property type="entry name" value="CYTOCHROME P450 6A16, ISOFORM B-RELATED"/>
    <property type="match status" value="1"/>
</dbReference>
<evidence type="ECO:0000256" key="14">
    <source>
        <dbReference type="RuleBase" id="RU000461"/>
    </source>
</evidence>
<organism evidence="16 17">
    <name type="scientific">Ignelater luminosus</name>
    <name type="common">Cucubano</name>
    <name type="synonym">Pyrophorus luminosus</name>
    <dbReference type="NCBI Taxonomy" id="2038154"/>
    <lineage>
        <taxon>Eukaryota</taxon>
        <taxon>Metazoa</taxon>
        <taxon>Ecdysozoa</taxon>
        <taxon>Arthropoda</taxon>
        <taxon>Hexapoda</taxon>
        <taxon>Insecta</taxon>
        <taxon>Pterygota</taxon>
        <taxon>Neoptera</taxon>
        <taxon>Endopterygota</taxon>
        <taxon>Coleoptera</taxon>
        <taxon>Polyphaga</taxon>
        <taxon>Elateriformia</taxon>
        <taxon>Elateroidea</taxon>
        <taxon>Elateridae</taxon>
        <taxon>Agrypninae</taxon>
        <taxon>Pyrophorini</taxon>
        <taxon>Ignelater</taxon>
    </lineage>
</organism>
<dbReference type="Proteomes" id="UP000801492">
    <property type="component" value="Unassembled WGS sequence"/>
</dbReference>
<proteinExistence type="inferred from homology"/>
<evidence type="ECO:0000256" key="11">
    <source>
        <dbReference type="ARBA" id="ARBA00023033"/>
    </source>
</evidence>
<dbReference type="SUPFAM" id="SSF48264">
    <property type="entry name" value="Cytochrome P450"/>
    <property type="match status" value="1"/>
</dbReference>
<evidence type="ECO:0000256" key="12">
    <source>
        <dbReference type="ARBA" id="ARBA00023136"/>
    </source>
</evidence>
<comment type="cofactor">
    <cofactor evidence="1 13">
        <name>heme</name>
        <dbReference type="ChEBI" id="CHEBI:30413"/>
    </cofactor>
</comment>
<dbReference type="PANTHER" id="PTHR24292">
    <property type="entry name" value="CYTOCHROME P450"/>
    <property type="match status" value="1"/>
</dbReference>
<dbReference type="GO" id="GO:0016705">
    <property type="term" value="F:oxidoreductase activity, acting on paired donors, with incorporation or reduction of molecular oxygen"/>
    <property type="evidence" value="ECO:0007669"/>
    <property type="project" value="InterPro"/>
</dbReference>
<keyword evidence="5 13" id="KW-0349">Heme</keyword>
<dbReference type="GO" id="GO:0005506">
    <property type="term" value="F:iron ion binding"/>
    <property type="evidence" value="ECO:0007669"/>
    <property type="project" value="InterPro"/>
</dbReference>
<dbReference type="FunFam" id="1.10.630.10:FF:000042">
    <property type="entry name" value="Cytochrome P450"/>
    <property type="match status" value="1"/>
</dbReference>
<feature type="binding site" description="axial binding residue" evidence="13">
    <location>
        <position position="456"/>
    </location>
    <ligand>
        <name>heme</name>
        <dbReference type="ChEBI" id="CHEBI:30413"/>
    </ligand>
    <ligandPart>
        <name>Fe</name>
        <dbReference type="ChEBI" id="CHEBI:18248"/>
    </ligandPart>
</feature>
<dbReference type="PROSITE" id="PS00086">
    <property type="entry name" value="CYTOCHROME_P450"/>
    <property type="match status" value="1"/>
</dbReference>
<evidence type="ECO:0000256" key="15">
    <source>
        <dbReference type="SAM" id="Phobius"/>
    </source>
</evidence>
<dbReference type="InterPro" id="IPR002401">
    <property type="entry name" value="Cyt_P450_E_grp-I"/>
</dbReference>
<sequence length="512" mass="59033">MGLLNEPSFLDILGILAVIAVPIISYFKWRYTYWDKRNLPYLEPCLIVGTMENPFRRTKSVGFWIKGNYDDLKAQGHKHGGLYNFALPVYLPVDPEYVKNVMQKDFQYFTDRGVFYNEKDDPLSAHLFAIGGQKWRNLRTKLTPTFTSGKMKMMFDFLIQCSIPMKELVSEHAKNNQEIDIKEIVACFTTDIIGSCAFGLDCNSFKSGEGEFRKYGKQIFQRSKLMQVASLLFISRPNLGRFLKMRQLPKETTDFFLKVIKDTVSYRETNKVVRKDMLQILIDLKNNKSDTEVDKHDGTALTIEEVAAQAMVFFIAGFETSSTTMTYCLFELASNKDIQQKVRDEINSVLAKHNNKITYEAISDMHYMTQVIEETLRKYPPVPHVTRKCVKNYQVPNTDVVIEEGTSVFISVLGLHRDPEFYPDPEKFDPDRFSNENKKNIHPFTYMPFGEGPRICIGLRFGMMQTKVGLTVLLKNFVFSVNRNTKVPLEIDPYKVVYTTKGTIWLDAKKVA</sequence>
<evidence type="ECO:0000256" key="8">
    <source>
        <dbReference type="ARBA" id="ARBA00022848"/>
    </source>
</evidence>
<evidence type="ECO:0000256" key="2">
    <source>
        <dbReference type="ARBA" id="ARBA00004174"/>
    </source>
</evidence>
<evidence type="ECO:0000256" key="4">
    <source>
        <dbReference type="ARBA" id="ARBA00010617"/>
    </source>
</evidence>
<evidence type="ECO:0000256" key="10">
    <source>
        <dbReference type="ARBA" id="ARBA00023004"/>
    </source>
</evidence>
<dbReference type="InterPro" id="IPR036396">
    <property type="entry name" value="Cyt_P450_sf"/>
</dbReference>
<keyword evidence="7" id="KW-0256">Endoplasmic reticulum</keyword>
<dbReference type="InterPro" id="IPR001128">
    <property type="entry name" value="Cyt_P450"/>
</dbReference>
<keyword evidence="11 14" id="KW-0503">Monooxygenase</keyword>
<dbReference type="InterPro" id="IPR017972">
    <property type="entry name" value="Cyt_P450_CS"/>
</dbReference>